<dbReference type="PROSITE" id="PS50880">
    <property type="entry name" value="TOPRIM"/>
    <property type="match status" value="1"/>
</dbReference>
<name>A0AA51UHE7_9EURY</name>
<dbReference type="RefSeq" id="WP_309307987.1">
    <property type="nucleotide sequence ID" value="NZ_CP133594.1"/>
</dbReference>
<evidence type="ECO:0000259" key="2">
    <source>
        <dbReference type="PROSITE" id="PS50880"/>
    </source>
</evidence>
<dbReference type="PANTHER" id="PTHR39964:SF2">
    <property type="entry name" value="UPF0292 PROTEIN MJ1624"/>
    <property type="match status" value="1"/>
</dbReference>
<protein>
    <recommendedName>
        <fullName evidence="1">UPF0292 protein RE476_12600</fullName>
    </recommendedName>
</protein>
<dbReference type="HAMAP" id="MF_01095">
    <property type="entry name" value="UPF0292"/>
    <property type="match status" value="1"/>
</dbReference>
<gene>
    <name evidence="3" type="ORF">RE476_12600</name>
</gene>
<dbReference type="AlphaFoldDB" id="A0AA51UHE7"/>
<dbReference type="NCBIfam" id="NF003091">
    <property type="entry name" value="PRK04017.1-2"/>
    <property type="match status" value="1"/>
</dbReference>
<dbReference type="InterPro" id="IPR006171">
    <property type="entry name" value="TOPRIM_dom"/>
</dbReference>
<dbReference type="Proteomes" id="UP001183006">
    <property type="component" value="Chromosome"/>
</dbReference>
<dbReference type="KEGG" id="mmav:RE476_12600"/>
<feature type="domain" description="Toprim" evidence="2">
    <location>
        <begin position="40"/>
        <end position="121"/>
    </location>
</feature>
<organism evidence="3 4">
    <name type="scientific">Methanolobus mangrovi</name>
    <dbReference type="NCBI Taxonomy" id="3072977"/>
    <lineage>
        <taxon>Archaea</taxon>
        <taxon>Methanobacteriati</taxon>
        <taxon>Methanobacteriota</taxon>
        <taxon>Stenosarchaea group</taxon>
        <taxon>Methanomicrobia</taxon>
        <taxon>Methanosarcinales</taxon>
        <taxon>Methanosarcinaceae</taxon>
        <taxon>Methanolobus</taxon>
    </lineage>
</organism>
<dbReference type="PANTHER" id="PTHR39964">
    <property type="entry name" value="UPF0292 PROTEIN TK1411"/>
    <property type="match status" value="1"/>
</dbReference>
<keyword evidence="4" id="KW-1185">Reference proteome</keyword>
<accession>A0AA51UHE7</accession>
<dbReference type="SUPFAM" id="SSF110455">
    <property type="entry name" value="Toprim domain"/>
    <property type="match status" value="1"/>
</dbReference>
<dbReference type="InterPro" id="IPR022972">
    <property type="entry name" value="UPF0292"/>
</dbReference>
<sequence length="156" mass="17849">MERRQPHSKRTLKAPLIVYEKRLEMIEELLAQLQELANQGSIIVVEGKRDIMALKSLGLNGDFRLATHHSLINFCEDIAKSDQKAVILTDWDRRGNLLASKLIENLQSLGSNPETRLRDLIVSLVQKEIKDVESLPSYVRKLRDITKATDVNDTFR</sequence>
<dbReference type="EMBL" id="CP133594">
    <property type="protein sequence ID" value="WMW22192.1"/>
    <property type="molecule type" value="Genomic_DNA"/>
</dbReference>
<comment type="similarity">
    <text evidence="1">Belongs to the UPF0292 family.</text>
</comment>
<proteinExistence type="inferred from homology"/>
<dbReference type="Pfam" id="PF01751">
    <property type="entry name" value="Toprim"/>
    <property type="match status" value="1"/>
</dbReference>
<dbReference type="GeneID" id="84230995"/>
<evidence type="ECO:0000256" key="1">
    <source>
        <dbReference type="HAMAP-Rule" id="MF_01095"/>
    </source>
</evidence>
<dbReference type="Gene3D" id="3.40.1360.10">
    <property type="match status" value="1"/>
</dbReference>
<evidence type="ECO:0000313" key="3">
    <source>
        <dbReference type="EMBL" id="WMW22192.1"/>
    </source>
</evidence>
<dbReference type="SMART" id="SM00493">
    <property type="entry name" value="TOPRIM"/>
    <property type="match status" value="1"/>
</dbReference>
<evidence type="ECO:0000313" key="4">
    <source>
        <dbReference type="Proteomes" id="UP001183006"/>
    </source>
</evidence>
<reference evidence="3" key="1">
    <citation type="submission" date="2023-08" db="EMBL/GenBank/DDBJ databases">
        <title>Methanolobus mangrovi sp. nov. and Methanolobus sediminis sp. nov, two novel methylotrophic methanogens isolated from mangrove sediments in China.</title>
        <authorList>
            <person name="Zhou J."/>
        </authorList>
    </citation>
    <scope>NUCLEOTIDE SEQUENCE</scope>
    <source>
        <strain evidence="3">FTZ2</strain>
    </source>
</reference>